<evidence type="ECO:0000256" key="10">
    <source>
        <dbReference type="SAM" id="Phobius"/>
    </source>
</evidence>
<evidence type="ECO:0000256" key="9">
    <source>
        <dbReference type="ARBA" id="ARBA00023136"/>
    </source>
</evidence>
<evidence type="ECO:0000256" key="7">
    <source>
        <dbReference type="ARBA" id="ARBA00022840"/>
    </source>
</evidence>
<feature type="transmembrane region" description="Helical" evidence="10">
    <location>
        <begin position="288"/>
        <end position="312"/>
    </location>
</feature>
<keyword evidence="14" id="KW-1185">Reference proteome</keyword>
<dbReference type="EMBL" id="ADKM02000123">
    <property type="protein sequence ID" value="EGC01655.1"/>
    <property type="molecule type" value="Genomic_DNA"/>
</dbReference>
<protein>
    <submittedName>
        <fullName evidence="13">ABC transporter, ATP-binding protein</fullName>
    </submittedName>
</protein>
<evidence type="ECO:0000313" key="14">
    <source>
        <dbReference type="Proteomes" id="UP000004259"/>
    </source>
</evidence>
<evidence type="ECO:0000259" key="11">
    <source>
        <dbReference type="PROSITE" id="PS50893"/>
    </source>
</evidence>
<feature type="transmembrane region" description="Helical" evidence="10">
    <location>
        <begin position="15"/>
        <end position="34"/>
    </location>
</feature>
<name>E9SG93_RUMAL</name>
<keyword evidence="6" id="KW-0378">Hydrolase</keyword>
<proteinExistence type="predicted"/>
<dbReference type="SMART" id="SM00382">
    <property type="entry name" value="AAA"/>
    <property type="match status" value="1"/>
</dbReference>
<evidence type="ECO:0000259" key="12">
    <source>
        <dbReference type="PROSITE" id="PS50929"/>
    </source>
</evidence>
<dbReference type="SUPFAM" id="SSF90123">
    <property type="entry name" value="ABC transporter transmembrane region"/>
    <property type="match status" value="1"/>
</dbReference>
<organism evidence="13 14">
    <name type="scientific">Ruminococcus albus 8</name>
    <dbReference type="NCBI Taxonomy" id="246199"/>
    <lineage>
        <taxon>Bacteria</taxon>
        <taxon>Bacillati</taxon>
        <taxon>Bacillota</taxon>
        <taxon>Clostridia</taxon>
        <taxon>Eubacteriales</taxon>
        <taxon>Oscillospiraceae</taxon>
        <taxon>Ruminococcus</taxon>
    </lineage>
</organism>
<dbReference type="NCBIfam" id="NF033537">
    <property type="entry name" value="lasso_biosyn_B2"/>
    <property type="match status" value="1"/>
</dbReference>
<reference evidence="13 14" key="1">
    <citation type="submission" date="2011-02" db="EMBL/GenBank/DDBJ databases">
        <authorList>
            <person name="Nelson K.E."/>
            <person name="Sutton G."/>
            <person name="Torralba M."/>
            <person name="Durkin S."/>
            <person name="Harkins D."/>
            <person name="Montgomery R."/>
            <person name="Ziemer C."/>
            <person name="Klaassens E."/>
            <person name="Ocuiv P."/>
            <person name="Morrison M."/>
        </authorList>
    </citation>
    <scope>NUCLEOTIDE SEQUENCE [LARGE SCALE GENOMIC DNA]</scope>
    <source>
        <strain evidence="13 14">8</strain>
    </source>
</reference>
<dbReference type="InterPro" id="IPR003439">
    <property type="entry name" value="ABC_transporter-like_ATP-bd"/>
</dbReference>
<feature type="transmembrane region" description="Helical" evidence="10">
    <location>
        <begin position="219"/>
        <end position="240"/>
    </location>
</feature>
<dbReference type="eggNOG" id="COG1132">
    <property type="taxonomic scope" value="Bacteria"/>
</dbReference>
<comment type="caution">
    <text evidence="13">The sequence shown here is derived from an EMBL/GenBank/DDBJ whole genome shotgun (WGS) entry which is preliminary data.</text>
</comment>
<evidence type="ECO:0000256" key="8">
    <source>
        <dbReference type="ARBA" id="ARBA00022989"/>
    </source>
</evidence>
<sequence length="747" mass="82419">MDIQLTQERYINVGFRLKLTAFIAVIVSAPLLLFSPEKIEKILTDITRNKPIASLKESENARGAVCFVSKKCRNQDRCLKRSIAVTVLLALKGKRVSWCSGYCMDPFRAHAWVEVHERPVGEPREVADFVKVIKTPDDAAIKNGDKEEINENGVKNAENTDTIHVRIRDMFSIVADKKTYFILVMILGIMSSLLTLIQPELVSDLISNVGSGNIRDTKLYILIGVIIVSTIITTIQYYILQMISEEAVFRSRKELISHILCLPISNYSKWPSGDLISRMTGDTAKLRAGLIQSAVALSSGVLLAVGASIGLLLKDFTLFLVTLLSIAVSFVLIAVLSGIIQGASYDAQRSMGKLSGKLGNCLHGIKTIRSTNETKNELSKTISEAENVKNCSLKLAKYQALMTPVSNLGLQICGLAVIGIGGVRVTNGSMSVADLMSFVLLLYIAIAPFQQIFSTISTLADSVGALKRIKEINSLPLEDQFDIVIDNNKKYDSVNAVCFNNVTFSYAEHVLGQKTEEYDENLILRDVSFSIKKGECVAIVGPSGAGKSTVLQLIERFYEISNGSISIFGKDYHTMAREELRDKITYIEQNAPLISGTIYDNLSLGNKDITEEKCICALEKVNLSYLINSRFKGLYSVIDENASELSGGEKQRLAMARALLSDSDIIILDELTSNLDSLNERIIKNVVDELRGIKTIIMVAHRLSTTMDADIIYVLEHGRIVGSGNHSELIKTVPLYYELAKEQMLVK</sequence>
<dbReference type="AlphaFoldDB" id="E9SG93"/>
<dbReference type="InterPro" id="IPR017871">
    <property type="entry name" value="ABC_transporter-like_CS"/>
</dbReference>
<evidence type="ECO:0000256" key="4">
    <source>
        <dbReference type="ARBA" id="ARBA00022692"/>
    </source>
</evidence>
<dbReference type="Pfam" id="PF00005">
    <property type="entry name" value="ABC_tran"/>
    <property type="match status" value="1"/>
</dbReference>
<dbReference type="InterPro" id="IPR027417">
    <property type="entry name" value="P-loop_NTPase"/>
</dbReference>
<keyword evidence="7 13" id="KW-0067">ATP-binding</keyword>
<accession>E9SG93</accession>
<dbReference type="InterPro" id="IPR053521">
    <property type="entry name" value="McjB-like"/>
</dbReference>
<dbReference type="PANTHER" id="PTHR43394">
    <property type="entry name" value="ATP-DEPENDENT PERMEASE MDL1, MITOCHONDRIAL"/>
    <property type="match status" value="1"/>
</dbReference>
<feature type="domain" description="ABC transmembrane type-1" evidence="12">
    <location>
        <begin position="182"/>
        <end position="461"/>
    </location>
</feature>
<dbReference type="PROSITE" id="PS00211">
    <property type="entry name" value="ABC_TRANSPORTER_1"/>
    <property type="match status" value="1"/>
</dbReference>
<keyword evidence="6" id="KW-0788">Thiol protease</keyword>
<feature type="transmembrane region" description="Helical" evidence="10">
    <location>
        <begin position="318"/>
        <end position="340"/>
    </location>
</feature>
<dbReference type="FunFam" id="3.40.50.300:FF:000299">
    <property type="entry name" value="ABC transporter ATP-binding protein/permease"/>
    <property type="match status" value="1"/>
</dbReference>
<dbReference type="InterPro" id="IPR011527">
    <property type="entry name" value="ABC1_TM_dom"/>
</dbReference>
<dbReference type="Proteomes" id="UP000004259">
    <property type="component" value="Unassembled WGS sequence"/>
</dbReference>
<dbReference type="CDD" id="cd18551">
    <property type="entry name" value="ABC_6TM_LmrA_like"/>
    <property type="match status" value="1"/>
</dbReference>
<keyword evidence="8 10" id="KW-1133">Transmembrane helix</keyword>
<evidence type="ECO:0000256" key="1">
    <source>
        <dbReference type="ARBA" id="ARBA00004651"/>
    </source>
</evidence>
<evidence type="ECO:0000256" key="2">
    <source>
        <dbReference type="ARBA" id="ARBA00022448"/>
    </source>
</evidence>
<comment type="subcellular location">
    <subcellularLocation>
        <location evidence="1">Cell membrane</location>
        <topology evidence="1">Multi-pass membrane protein</topology>
    </subcellularLocation>
</comment>
<dbReference type="InterPro" id="IPR003593">
    <property type="entry name" value="AAA+_ATPase"/>
</dbReference>
<evidence type="ECO:0000256" key="3">
    <source>
        <dbReference type="ARBA" id="ARBA00022475"/>
    </source>
</evidence>
<feature type="transmembrane region" description="Helical" evidence="10">
    <location>
        <begin position="435"/>
        <end position="460"/>
    </location>
</feature>
<evidence type="ECO:0000256" key="5">
    <source>
        <dbReference type="ARBA" id="ARBA00022741"/>
    </source>
</evidence>
<dbReference type="PROSITE" id="PS50893">
    <property type="entry name" value="ABC_TRANSPORTER_2"/>
    <property type="match status" value="1"/>
</dbReference>
<evidence type="ECO:0000313" key="13">
    <source>
        <dbReference type="EMBL" id="EGC01655.1"/>
    </source>
</evidence>
<keyword evidence="3" id="KW-1003">Cell membrane</keyword>
<keyword evidence="5" id="KW-0547">Nucleotide-binding</keyword>
<dbReference type="RefSeq" id="WP_002852467.1">
    <property type="nucleotide sequence ID" value="NZ_ADKM02000123.1"/>
</dbReference>
<dbReference type="InterPro" id="IPR039421">
    <property type="entry name" value="Type_1_exporter"/>
</dbReference>
<feature type="domain" description="ABC transporter" evidence="11">
    <location>
        <begin position="497"/>
        <end position="742"/>
    </location>
</feature>
<evidence type="ECO:0000256" key="6">
    <source>
        <dbReference type="ARBA" id="ARBA00022807"/>
    </source>
</evidence>
<dbReference type="GO" id="GO:0015421">
    <property type="term" value="F:ABC-type oligopeptide transporter activity"/>
    <property type="evidence" value="ECO:0007669"/>
    <property type="project" value="TreeGrafter"/>
</dbReference>
<feature type="transmembrane region" description="Helical" evidence="10">
    <location>
        <begin position="180"/>
        <end position="199"/>
    </location>
</feature>
<dbReference type="PANTHER" id="PTHR43394:SF1">
    <property type="entry name" value="ATP-BINDING CASSETTE SUB-FAMILY B MEMBER 10, MITOCHONDRIAL"/>
    <property type="match status" value="1"/>
</dbReference>
<feature type="transmembrane region" description="Helical" evidence="10">
    <location>
        <begin position="405"/>
        <end position="423"/>
    </location>
</feature>
<dbReference type="Gene3D" id="1.20.1560.10">
    <property type="entry name" value="ABC transporter type 1, transmembrane domain"/>
    <property type="match status" value="1"/>
</dbReference>
<dbReference type="GO" id="GO:0008234">
    <property type="term" value="F:cysteine-type peptidase activity"/>
    <property type="evidence" value="ECO:0007669"/>
    <property type="project" value="UniProtKB-KW"/>
</dbReference>
<dbReference type="InterPro" id="IPR036640">
    <property type="entry name" value="ABC1_TM_sf"/>
</dbReference>
<keyword evidence="2" id="KW-0813">Transport</keyword>
<dbReference type="InterPro" id="IPR032708">
    <property type="entry name" value="McjB_C"/>
</dbReference>
<dbReference type="PROSITE" id="PS50929">
    <property type="entry name" value="ABC_TM1F"/>
    <property type="match status" value="1"/>
</dbReference>
<dbReference type="Pfam" id="PF13471">
    <property type="entry name" value="Transglut_core3"/>
    <property type="match status" value="1"/>
</dbReference>
<dbReference type="OrthoDB" id="9771903at2"/>
<dbReference type="GO" id="GO:0005524">
    <property type="term" value="F:ATP binding"/>
    <property type="evidence" value="ECO:0007669"/>
    <property type="project" value="UniProtKB-KW"/>
</dbReference>
<keyword evidence="6" id="KW-0645">Protease</keyword>
<dbReference type="SUPFAM" id="SSF52540">
    <property type="entry name" value="P-loop containing nucleoside triphosphate hydrolases"/>
    <property type="match status" value="1"/>
</dbReference>
<dbReference type="Pfam" id="PF00664">
    <property type="entry name" value="ABC_membrane"/>
    <property type="match status" value="1"/>
</dbReference>
<dbReference type="STRING" id="246199.CUS_6312"/>
<dbReference type="Gene3D" id="3.40.50.300">
    <property type="entry name" value="P-loop containing nucleotide triphosphate hydrolases"/>
    <property type="match status" value="1"/>
</dbReference>
<dbReference type="GO" id="GO:0005886">
    <property type="term" value="C:plasma membrane"/>
    <property type="evidence" value="ECO:0007669"/>
    <property type="project" value="UniProtKB-SubCell"/>
</dbReference>
<dbReference type="GO" id="GO:0016887">
    <property type="term" value="F:ATP hydrolysis activity"/>
    <property type="evidence" value="ECO:0007669"/>
    <property type="project" value="InterPro"/>
</dbReference>
<gene>
    <name evidence="13" type="ORF">CUS_6312</name>
</gene>
<keyword evidence="4 10" id="KW-0812">Transmembrane</keyword>
<keyword evidence="9 10" id="KW-0472">Membrane</keyword>